<dbReference type="Proteomes" id="UP000466442">
    <property type="component" value="Unassembled WGS sequence"/>
</dbReference>
<evidence type="ECO:0000256" key="1">
    <source>
        <dbReference type="SAM" id="MobiDB-lite"/>
    </source>
</evidence>
<feature type="transmembrane region" description="Helical" evidence="2">
    <location>
        <begin position="58"/>
        <end position="78"/>
    </location>
</feature>
<feature type="transmembrane region" description="Helical" evidence="2">
    <location>
        <begin position="118"/>
        <end position="137"/>
    </location>
</feature>
<keyword evidence="2" id="KW-1133">Transmembrane helix</keyword>
<protein>
    <submittedName>
        <fullName evidence="3">Uncharacterized protein</fullName>
    </submittedName>
</protein>
<keyword evidence="2" id="KW-0812">Transmembrane</keyword>
<organism evidence="3 4">
    <name type="scientific">Apolygus lucorum</name>
    <name type="common">Small green plant bug</name>
    <name type="synonym">Lygocoris lucorum</name>
    <dbReference type="NCBI Taxonomy" id="248454"/>
    <lineage>
        <taxon>Eukaryota</taxon>
        <taxon>Metazoa</taxon>
        <taxon>Ecdysozoa</taxon>
        <taxon>Arthropoda</taxon>
        <taxon>Hexapoda</taxon>
        <taxon>Insecta</taxon>
        <taxon>Pterygota</taxon>
        <taxon>Neoptera</taxon>
        <taxon>Paraneoptera</taxon>
        <taxon>Hemiptera</taxon>
        <taxon>Heteroptera</taxon>
        <taxon>Panheteroptera</taxon>
        <taxon>Cimicomorpha</taxon>
        <taxon>Miridae</taxon>
        <taxon>Mirini</taxon>
        <taxon>Apolygus</taxon>
    </lineage>
</organism>
<evidence type="ECO:0000256" key="2">
    <source>
        <dbReference type="SAM" id="Phobius"/>
    </source>
</evidence>
<evidence type="ECO:0000313" key="4">
    <source>
        <dbReference type="Proteomes" id="UP000466442"/>
    </source>
</evidence>
<dbReference type="AlphaFoldDB" id="A0A6A4IWY2"/>
<comment type="caution">
    <text evidence="3">The sequence shown here is derived from an EMBL/GenBank/DDBJ whole genome shotgun (WGS) entry which is preliminary data.</text>
</comment>
<feature type="compositionally biased region" description="Polar residues" evidence="1">
    <location>
        <begin position="190"/>
        <end position="201"/>
    </location>
</feature>
<evidence type="ECO:0000313" key="3">
    <source>
        <dbReference type="EMBL" id="KAF6201350.1"/>
    </source>
</evidence>
<keyword evidence="2" id="KW-0472">Membrane</keyword>
<feature type="compositionally biased region" description="Low complexity" evidence="1">
    <location>
        <begin position="167"/>
        <end position="177"/>
    </location>
</feature>
<accession>A0A6A4IWY2</accession>
<sequence>MTVTFTYWYFKGFCCHKREDAVKVTVWNAWFFVAACVFFLSPRNLMPEFLNFCDGVRPLYNLIAVVAYAHIMFCYLWVGLLTALSSVFCYIDQTARNAGFPILTDNILYTLKPNGGFLNLYDVFAFALLITAIIMWFNGCEFEESGDWGCLGQCNFVPSRAVTQRAGASRRGGSYSSSDDEDHNCDETPQDNLSDQSNLSI</sequence>
<keyword evidence="4" id="KW-1185">Reference proteome</keyword>
<feature type="transmembrane region" description="Helical" evidence="2">
    <location>
        <begin position="27"/>
        <end position="46"/>
    </location>
</feature>
<reference evidence="3" key="1">
    <citation type="journal article" date="2021" name="Mol. Ecol. Resour.">
        <title>Apolygus lucorum genome provides insights into omnivorousness and mesophyll feeding.</title>
        <authorList>
            <person name="Liu Y."/>
            <person name="Liu H."/>
            <person name="Wang H."/>
            <person name="Huang T."/>
            <person name="Liu B."/>
            <person name="Yang B."/>
            <person name="Yin L."/>
            <person name="Li B."/>
            <person name="Zhang Y."/>
            <person name="Zhang S."/>
            <person name="Jiang F."/>
            <person name="Zhang X."/>
            <person name="Ren Y."/>
            <person name="Wang B."/>
            <person name="Wang S."/>
            <person name="Lu Y."/>
            <person name="Wu K."/>
            <person name="Fan W."/>
            <person name="Wang G."/>
        </authorList>
    </citation>
    <scope>NUCLEOTIDE SEQUENCE</scope>
    <source>
        <strain evidence="3">12Hb</strain>
    </source>
</reference>
<feature type="region of interest" description="Disordered" evidence="1">
    <location>
        <begin position="167"/>
        <end position="201"/>
    </location>
</feature>
<dbReference type="EMBL" id="WIXP02000013">
    <property type="protein sequence ID" value="KAF6201350.1"/>
    <property type="molecule type" value="Genomic_DNA"/>
</dbReference>
<gene>
    <name evidence="3" type="ORF">GE061_005798</name>
</gene>
<name>A0A6A4IWY2_APOLU</name>
<proteinExistence type="predicted"/>